<dbReference type="EMBL" id="NMUH01000653">
    <property type="protein sequence ID" value="MQL82781.1"/>
    <property type="molecule type" value="Genomic_DNA"/>
</dbReference>
<keyword evidence="7" id="KW-1185">Reference proteome</keyword>
<name>A0A843UH99_COLES</name>
<keyword evidence="3 5" id="KW-0732">Signal</keyword>
<dbReference type="AlphaFoldDB" id="A0A843UH99"/>
<dbReference type="Proteomes" id="UP000652761">
    <property type="component" value="Unassembled WGS sequence"/>
</dbReference>
<dbReference type="OrthoDB" id="1436747at2759"/>
<evidence type="ECO:0000256" key="4">
    <source>
        <dbReference type="ARBA" id="ARBA00023157"/>
    </source>
</evidence>
<gene>
    <name evidence="6" type="ORF">Taro_015255</name>
</gene>
<comment type="similarity">
    <text evidence="1">Belongs to the plant rapid alkalinization factor (RALF) family.</text>
</comment>
<feature type="chain" id="PRO_5032403649" evidence="5">
    <location>
        <begin position="31"/>
        <end position="90"/>
    </location>
</feature>
<accession>A0A843UH99</accession>
<keyword evidence="4" id="KW-1015">Disulfide bond</keyword>
<dbReference type="Pfam" id="PF05498">
    <property type="entry name" value="RALF"/>
    <property type="match status" value="1"/>
</dbReference>
<protein>
    <submittedName>
        <fullName evidence="6">Uncharacterized protein</fullName>
    </submittedName>
</protein>
<evidence type="ECO:0000256" key="1">
    <source>
        <dbReference type="ARBA" id="ARBA00009178"/>
    </source>
</evidence>
<evidence type="ECO:0000256" key="5">
    <source>
        <dbReference type="SAM" id="SignalP"/>
    </source>
</evidence>
<reference evidence="6" key="1">
    <citation type="submission" date="2017-07" db="EMBL/GenBank/DDBJ databases">
        <title>Taro Niue Genome Assembly and Annotation.</title>
        <authorList>
            <person name="Atibalentja N."/>
            <person name="Keating K."/>
            <person name="Fields C.J."/>
        </authorList>
    </citation>
    <scope>NUCLEOTIDE SEQUENCE</scope>
    <source>
        <strain evidence="6">Niue_2</strain>
        <tissue evidence="6">Leaf</tissue>
    </source>
</reference>
<proteinExistence type="inferred from homology"/>
<organism evidence="6 7">
    <name type="scientific">Colocasia esculenta</name>
    <name type="common">Wild taro</name>
    <name type="synonym">Arum esculentum</name>
    <dbReference type="NCBI Taxonomy" id="4460"/>
    <lineage>
        <taxon>Eukaryota</taxon>
        <taxon>Viridiplantae</taxon>
        <taxon>Streptophyta</taxon>
        <taxon>Embryophyta</taxon>
        <taxon>Tracheophyta</taxon>
        <taxon>Spermatophyta</taxon>
        <taxon>Magnoliopsida</taxon>
        <taxon>Liliopsida</taxon>
        <taxon>Araceae</taxon>
        <taxon>Aroideae</taxon>
        <taxon>Colocasieae</taxon>
        <taxon>Colocasia</taxon>
    </lineage>
</organism>
<comment type="caution">
    <text evidence="6">The sequence shown here is derived from an EMBL/GenBank/DDBJ whole genome shotgun (WGS) entry which is preliminary data.</text>
</comment>
<feature type="signal peptide" evidence="5">
    <location>
        <begin position="1"/>
        <end position="30"/>
    </location>
</feature>
<dbReference type="InterPro" id="IPR008801">
    <property type="entry name" value="RALF"/>
</dbReference>
<evidence type="ECO:0000256" key="3">
    <source>
        <dbReference type="ARBA" id="ARBA00022729"/>
    </source>
</evidence>
<sequence length="90" mass="9622">MARGYSCLQMLAMAMALLLVLPGGQQTSKARVLWEITTAPPSSTGHQTYITVCQFLPGGCRPPADGPRIPANPYWRGCSSITRCRGGIGK</sequence>
<evidence type="ECO:0000256" key="2">
    <source>
        <dbReference type="ARBA" id="ARBA00022702"/>
    </source>
</evidence>
<dbReference type="GO" id="GO:0005179">
    <property type="term" value="F:hormone activity"/>
    <property type="evidence" value="ECO:0007669"/>
    <property type="project" value="UniProtKB-KW"/>
</dbReference>
<evidence type="ECO:0000313" key="7">
    <source>
        <dbReference type="Proteomes" id="UP000652761"/>
    </source>
</evidence>
<evidence type="ECO:0000313" key="6">
    <source>
        <dbReference type="EMBL" id="MQL82781.1"/>
    </source>
</evidence>
<keyword evidence="2" id="KW-0372">Hormone</keyword>